<accession>A0ABQ2ASN7</accession>
<evidence type="ECO:0000256" key="1">
    <source>
        <dbReference type="SAM" id="MobiDB-lite"/>
    </source>
</evidence>
<dbReference type="Proteomes" id="UP000643279">
    <property type="component" value="Unassembled WGS sequence"/>
</dbReference>
<feature type="compositionally biased region" description="Polar residues" evidence="1">
    <location>
        <begin position="1"/>
        <end position="16"/>
    </location>
</feature>
<gene>
    <name evidence="2" type="ORF">GCM10007170_25310</name>
</gene>
<sequence length="72" mass="7354">MAANGLTATVSGSTAAPGTVPERGCIPWSEARHVAFGAAGPLPPVAVPHNSLNVYPGRERLARPRLEATIPA</sequence>
<comment type="caution">
    <text evidence="2">The sequence shown here is derived from an EMBL/GenBank/DDBJ whole genome shotgun (WGS) entry which is preliminary data.</text>
</comment>
<protein>
    <submittedName>
        <fullName evidence="2">Uncharacterized protein</fullName>
    </submittedName>
</protein>
<evidence type="ECO:0000313" key="2">
    <source>
        <dbReference type="EMBL" id="GGH96748.1"/>
    </source>
</evidence>
<name>A0ABQ2ASN7_9MICC</name>
<evidence type="ECO:0000313" key="3">
    <source>
        <dbReference type="Proteomes" id="UP000643279"/>
    </source>
</evidence>
<keyword evidence="3" id="KW-1185">Reference proteome</keyword>
<proteinExistence type="predicted"/>
<dbReference type="RefSeq" id="WP_188571955.1">
    <property type="nucleotide sequence ID" value="NZ_BMFW01000011.1"/>
</dbReference>
<dbReference type="EMBL" id="BMFW01000011">
    <property type="protein sequence ID" value="GGH96748.1"/>
    <property type="molecule type" value="Genomic_DNA"/>
</dbReference>
<feature type="region of interest" description="Disordered" evidence="1">
    <location>
        <begin position="1"/>
        <end position="21"/>
    </location>
</feature>
<reference evidence="3" key="1">
    <citation type="journal article" date="2019" name="Int. J. Syst. Evol. Microbiol.">
        <title>The Global Catalogue of Microorganisms (GCM) 10K type strain sequencing project: providing services to taxonomists for standard genome sequencing and annotation.</title>
        <authorList>
            <consortium name="The Broad Institute Genomics Platform"/>
            <consortium name="The Broad Institute Genome Sequencing Center for Infectious Disease"/>
            <person name="Wu L."/>
            <person name="Ma J."/>
        </authorList>
    </citation>
    <scope>NUCLEOTIDE SEQUENCE [LARGE SCALE GENOMIC DNA]</scope>
    <source>
        <strain evidence="3">CGMCC 1.12778</strain>
    </source>
</reference>
<organism evidence="2 3">
    <name type="scientific">Arthrobacter liuii</name>
    <dbReference type="NCBI Taxonomy" id="1476996"/>
    <lineage>
        <taxon>Bacteria</taxon>
        <taxon>Bacillati</taxon>
        <taxon>Actinomycetota</taxon>
        <taxon>Actinomycetes</taxon>
        <taxon>Micrococcales</taxon>
        <taxon>Micrococcaceae</taxon>
        <taxon>Arthrobacter</taxon>
    </lineage>
</organism>